<reference evidence="1 2" key="1">
    <citation type="submission" date="2017-06" db="EMBL/GenBank/DDBJ databases">
        <title>Aedes aegypti genome working group (AGWG) sequencing and assembly.</title>
        <authorList>
            <consortium name="Aedes aegypti Genome Working Group (AGWG)"/>
            <person name="Matthews B.J."/>
        </authorList>
    </citation>
    <scope>NUCLEOTIDE SEQUENCE [LARGE SCALE GENOMIC DNA]</scope>
    <source>
        <strain evidence="1 2">LVP_AGWG</strain>
    </source>
</reference>
<dbReference type="PANTHER" id="PTHR33173">
    <property type="match status" value="1"/>
</dbReference>
<dbReference type="InParanoid" id="A0A6I8TMX3"/>
<organism evidence="1 2">
    <name type="scientific">Aedes aegypti</name>
    <name type="common">Yellowfever mosquito</name>
    <name type="synonym">Culex aegypti</name>
    <dbReference type="NCBI Taxonomy" id="7159"/>
    <lineage>
        <taxon>Eukaryota</taxon>
        <taxon>Metazoa</taxon>
        <taxon>Ecdysozoa</taxon>
        <taxon>Arthropoda</taxon>
        <taxon>Hexapoda</taxon>
        <taxon>Insecta</taxon>
        <taxon>Pterygota</taxon>
        <taxon>Neoptera</taxon>
        <taxon>Endopterygota</taxon>
        <taxon>Diptera</taxon>
        <taxon>Nematocera</taxon>
        <taxon>Culicoidea</taxon>
        <taxon>Culicidae</taxon>
        <taxon>Culicinae</taxon>
        <taxon>Aedini</taxon>
        <taxon>Aedes</taxon>
        <taxon>Stegomyia</taxon>
    </lineage>
</organism>
<gene>
    <name evidence="1" type="primary">110679076</name>
</gene>
<keyword evidence="2" id="KW-1185">Reference proteome</keyword>
<proteinExistence type="predicted"/>
<evidence type="ECO:0000313" key="1">
    <source>
        <dbReference type="EnsemblMetazoa" id="AAEL021104-PA"/>
    </source>
</evidence>
<dbReference type="PANTHER" id="PTHR33173:SF2">
    <property type="entry name" value="MYND-TYPE DOMAIN-CONTAINING PROTEIN"/>
    <property type="match status" value="1"/>
</dbReference>
<name>A0A6I8TMX3_AEDAE</name>
<dbReference type="AlphaFoldDB" id="A0A6I8TMX3"/>
<dbReference type="Proteomes" id="UP000008820">
    <property type="component" value="Chromosome 3"/>
</dbReference>
<evidence type="ECO:0000313" key="2">
    <source>
        <dbReference type="Proteomes" id="UP000008820"/>
    </source>
</evidence>
<dbReference type="OrthoDB" id="10055569at2759"/>
<sequence>MNSLHSKTEITNKQARRYNAIEKDMCAFEYLTTGNAHYEYLRSNMATMSKKTIQRHINEKTIHIKEGIIDAEGLKAYLIKYGFPLAVVLCEDGTRITSSTDYDYNADSITGLVAPMDSNGLPVRNLFKANTPYKMASDLKSYPVGNYAYVQMAIPLSKEAAPYVIYHACSNNKFSYNDVLNRWNYTESLLKSHGITVLANASDGDTRLMKAMRIRAGFDRPCTPSPWGPWFRVDWFSKTPINVQDMTHTINKLRNRMLNGDMTIGKYKIKKEHLKQLIENHSKDKHGLCMSDINLKDKMKFDSTEKLMKLDLEYFMTHVPNSKGTVLFIDLMRRMYRSFDKTEHPFLERIEDIWTSLFIVRGWRNFCKQKYNNLAECITPNAYHCLELDAHALILFICICRDNKVPEQCIIDYLSSQPCEKLFRELRSLSSTHQTVVNFSIKELTEKLKRIYMTRCIMYENRDRISYPYIDAKQHNQSSLALPSNDDIIRKIEKCKTNAEQNLLEVGIEKAMIDLNDSVCNHAIVPRIEFVGIDESFEEEVEEEEEDEEDDVVAGTPETQFVGVKYCFEGENVEHEDVIQSKELEEANCCHQSDEFQNITLTNTLNEDLRPVYDANKVFTNCEELNIKNSVSGQKHTFRISDSNGQIKNVKKSTLLWMLTDGRNRLSSDRMRRFQQK</sequence>
<dbReference type="EnsemblMetazoa" id="AAEL021104-RA">
    <property type="protein sequence ID" value="AAEL021104-PA"/>
    <property type="gene ID" value="AAEL021104"/>
</dbReference>
<protein>
    <submittedName>
        <fullName evidence="1">Uncharacterized protein</fullName>
    </submittedName>
</protein>
<accession>A0A6I8TMX3</accession>
<reference evidence="1" key="2">
    <citation type="submission" date="2020-05" db="UniProtKB">
        <authorList>
            <consortium name="EnsemblMetazoa"/>
        </authorList>
    </citation>
    <scope>IDENTIFICATION</scope>
    <source>
        <strain evidence="1">LVP_AGWG</strain>
    </source>
</reference>